<protein>
    <submittedName>
        <fullName evidence="4">Site-specific recombinase XerD</fullName>
    </submittedName>
</protein>
<feature type="domain" description="Tyr recombinase" evidence="3">
    <location>
        <begin position="127"/>
        <end position="315"/>
    </location>
</feature>
<dbReference type="PANTHER" id="PTHR30349">
    <property type="entry name" value="PHAGE INTEGRASE-RELATED"/>
    <property type="match status" value="1"/>
</dbReference>
<reference evidence="4 5" key="1">
    <citation type="journal article" date="2013" name="Stand. Genomic Sci.">
        <title>Genomic Encyclopedia of Type Strains, Phase I: The one thousand microbial genomes (KMG-I) project.</title>
        <authorList>
            <person name="Kyrpides N.C."/>
            <person name="Woyke T."/>
            <person name="Eisen J.A."/>
            <person name="Garrity G."/>
            <person name="Lilburn T.G."/>
            <person name="Beck B.J."/>
            <person name="Whitman W.B."/>
            <person name="Hugenholtz P."/>
            <person name="Klenk H.P."/>
        </authorList>
    </citation>
    <scope>NUCLEOTIDE SEQUENCE [LARGE SCALE GENOMIC DNA]</scope>
    <source>
        <strain evidence="4 5">DSM 45044</strain>
    </source>
</reference>
<feature type="compositionally biased region" description="Polar residues" evidence="2">
    <location>
        <begin position="289"/>
        <end position="298"/>
    </location>
</feature>
<dbReference type="InterPro" id="IPR011010">
    <property type="entry name" value="DNA_brk_join_enz"/>
</dbReference>
<dbReference type="EMBL" id="VLLL01000005">
    <property type="protein sequence ID" value="TWJ15922.1"/>
    <property type="molecule type" value="Genomic_DNA"/>
</dbReference>
<dbReference type="Gene3D" id="1.10.443.10">
    <property type="entry name" value="Intergrase catalytic core"/>
    <property type="match status" value="1"/>
</dbReference>
<organism evidence="4 5">
    <name type="scientific">Stackebrandtia albiflava</name>
    <dbReference type="NCBI Taxonomy" id="406432"/>
    <lineage>
        <taxon>Bacteria</taxon>
        <taxon>Bacillati</taxon>
        <taxon>Actinomycetota</taxon>
        <taxon>Actinomycetes</taxon>
        <taxon>Glycomycetales</taxon>
        <taxon>Glycomycetaceae</taxon>
        <taxon>Stackebrandtia</taxon>
    </lineage>
</organism>
<sequence>MARMLPEPIGGRAVEVASTDPYRTYLSGLSSEESRRTMAGCLDRIARMQTGDPSASGAGQPWHLLRYTHTTAIRAAMLRTGWSGSYVNKHLVALRRVLQEAWRLGLMTAEQYQQAADLPAVAHHRVPAGAHVPKEVLSALLAACDLEDSITGHRDAAVVAVLYSTGCRRAELAKLTLADYDPADRSLLVAGKGDKQRHVYLTAQAVTRLHRWLAWRGRREGALFSPVSRAGRIRLRDGRPAAMTGQAVADILHRRGEQAGIGRYTPHDLRRTFIGDLLDAGVDLATAQQLVGHSSPDTTARYDRRPGRRRRDAVDRLHLPE</sequence>
<evidence type="ECO:0000256" key="1">
    <source>
        <dbReference type="ARBA" id="ARBA00023172"/>
    </source>
</evidence>
<dbReference type="Proteomes" id="UP000321617">
    <property type="component" value="Unassembled WGS sequence"/>
</dbReference>
<dbReference type="SUPFAM" id="SSF56349">
    <property type="entry name" value="DNA breaking-rejoining enzymes"/>
    <property type="match status" value="1"/>
</dbReference>
<dbReference type="InterPro" id="IPR002104">
    <property type="entry name" value="Integrase_catalytic"/>
</dbReference>
<dbReference type="GO" id="GO:0006310">
    <property type="term" value="P:DNA recombination"/>
    <property type="evidence" value="ECO:0007669"/>
    <property type="project" value="UniProtKB-KW"/>
</dbReference>
<dbReference type="PROSITE" id="PS51898">
    <property type="entry name" value="TYR_RECOMBINASE"/>
    <property type="match status" value="1"/>
</dbReference>
<keyword evidence="1" id="KW-0233">DNA recombination</keyword>
<comment type="caution">
    <text evidence="4">The sequence shown here is derived from an EMBL/GenBank/DDBJ whole genome shotgun (WGS) entry which is preliminary data.</text>
</comment>
<dbReference type="GO" id="GO:0015074">
    <property type="term" value="P:DNA integration"/>
    <property type="evidence" value="ECO:0007669"/>
    <property type="project" value="InterPro"/>
</dbReference>
<evidence type="ECO:0000313" key="4">
    <source>
        <dbReference type="EMBL" id="TWJ15922.1"/>
    </source>
</evidence>
<gene>
    <name evidence="4" type="ORF">LX16_1641</name>
</gene>
<dbReference type="AlphaFoldDB" id="A0A562VDI0"/>
<evidence type="ECO:0000259" key="3">
    <source>
        <dbReference type="PROSITE" id="PS51898"/>
    </source>
</evidence>
<dbReference type="InterPro" id="IPR050090">
    <property type="entry name" value="Tyrosine_recombinase_XerCD"/>
</dbReference>
<dbReference type="InterPro" id="IPR013762">
    <property type="entry name" value="Integrase-like_cat_sf"/>
</dbReference>
<evidence type="ECO:0000256" key="2">
    <source>
        <dbReference type="SAM" id="MobiDB-lite"/>
    </source>
</evidence>
<proteinExistence type="predicted"/>
<dbReference type="PANTHER" id="PTHR30349:SF81">
    <property type="entry name" value="TYROSINE RECOMBINASE XERC"/>
    <property type="match status" value="1"/>
</dbReference>
<dbReference type="GO" id="GO:0003677">
    <property type="term" value="F:DNA binding"/>
    <property type="evidence" value="ECO:0007669"/>
    <property type="project" value="InterPro"/>
</dbReference>
<feature type="region of interest" description="Disordered" evidence="2">
    <location>
        <begin position="289"/>
        <end position="310"/>
    </location>
</feature>
<keyword evidence="5" id="KW-1185">Reference proteome</keyword>
<dbReference type="Pfam" id="PF00589">
    <property type="entry name" value="Phage_integrase"/>
    <property type="match status" value="1"/>
</dbReference>
<name>A0A562VDI0_9ACTN</name>
<accession>A0A562VDI0</accession>
<evidence type="ECO:0000313" key="5">
    <source>
        <dbReference type="Proteomes" id="UP000321617"/>
    </source>
</evidence>